<evidence type="ECO:0000256" key="2">
    <source>
        <dbReference type="ARBA" id="ARBA00022475"/>
    </source>
</evidence>
<dbReference type="InterPro" id="IPR023214">
    <property type="entry name" value="HAD_sf"/>
</dbReference>
<dbReference type="OrthoDB" id="158672at2759"/>
<dbReference type="GO" id="GO:0006883">
    <property type="term" value="P:intracellular sodium ion homeostasis"/>
    <property type="evidence" value="ECO:0007669"/>
    <property type="project" value="TreeGrafter"/>
</dbReference>
<proteinExistence type="predicted"/>
<sequence length="201" mass="22636">MKREARTSSGKHHRTTAPPIRAYIQTGQLAQCQEIVFAPRDARHVDRGHDRRDGVNDAPSLQAADMVLLDSFSSVVEALRYGRMMCTVRQPREDRRLPASGRQLLRVLARHDRRHVRHPPQILSSFLMITICLFTDADAAAAAAAIAMVYEAPEADVLLRKPRVPGKDRLVDWQLVVQSYGLVRRALDAFVLRHVVLGTFV</sequence>
<dbReference type="PANTHER" id="PTHR43294:SF21">
    <property type="entry name" value="CATION TRANSPORTING ATPASE"/>
    <property type="match status" value="1"/>
</dbReference>
<evidence type="ECO:0000256" key="1">
    <source>
        <dbReference type="ARBA" id="ARBA00004651"/>
    </source>
</evidence>
<protein>
    <submittedName>
        <fullName evidence="3">Sodium/potassium-transporting ATPase subunit alpha-3</fullName>
    </submittedName>
</protein>
<dbReference type="AlphaFoldDB" id="A0A4U6XMK1"/>
<dbReference type="Gene3D" id="3.40.50.1000">
    <property type="entry name" value="HAD superfamily/HAD-like"/>
    <property type="match status" value="1"/>
</dbReference>
<accession>A0A4U6XMK1</accession>
<keyword evidence="2" id="KW-0472">Membrane</keyword>
<evidence type="ECO:0000313" key="3">
    <source>
        <dbReference type="EMBL" id="TKW56917.1"/>
    </source>
</evidence>
<evidence type="ECO:0000313" key="4">
    <source>
        <dbReference type="Proteomes" id="UP000310108"/>
    </source>
</evidence>
<dbReference type="Gene3D" id="1.20.1110.10">
    <property type="entry name" value="Calcium-transporting ATPase, transmembrane domain"/>
    <property type="match status" value="1"/>
</dbReference>
<dbReference type="EMBL" id="PJEX01000055">
    <property type="protein sequence ID" value="TKW56917.1"/>
    <property type="molecule type" value="Genomic_DNA"/>
</dbReference>
<dbReference type="GO" id="GO:0036376">
    <property type="term" value="P:sodium ion export across plasma membrane"/>
    <property type="evidence" value="ECO:0007669"/>
    <property type="project" value="TreeGrafter"/>
</dbReference>
<dbReference type="GO" id="GO:0005391">
    <property type="term" value="F:P-type sodium:potassium-exchanging transporter activity"/>
    <property type="evidence" value="ECO:0007669"/>
    <property type="project" value="TreeGrafter"/>
</dbReference>
<reference evidence="3 4" key="1">
    <citation type="journal article" date="2019" name="PLoS ONE">
        <title>Comparative genome analysis indicates high evolutionary potential of pathogenicity genes in Colletotrichum tanaceti.</title>
        <authorList>
            <person name="Lelwala R.V."/>
            <person name="Korhonen P.K."/>
            <person name="Young N.D."/>
            <person name="Scott J.B."/>
            <person name="Ades P.A."/>
            <person name="Gasser R.B."/>
            <person name="Taylor P.W.J."/>
        </authorList>
    </citation>
    <scope>NUCLEOTIDE SEQUENCE [LARGE SCALE GENOMIC DNA]</scope>
    <source>
        <strain evidence="3">BRIP57314</strain>
    </source>
</reference>
<keyword evidence="2" id="KW-1003">Cell membrane</keyword>
<dbReference type="Proteomes" id="UP000310108">
    <property type="component" value="Unassembled WGS sequence"/>
</dbReference>
<dbReference type="STRING" id="1306861.A0A4U6XMK1"/>
<dbReference type="GO" id="GO:0030007">
    <property type="term" value="P:intracellular potassium ion homeostasis"/>
    <property type="evidence" value="ECO:0007669"/>
    <property type="project" value="TreeGrafter"/>
</dbReference>
<dbReference type="GO" id="GO:1990573">
    <property type="term" value="P:potassium ion import across plasma membrane"/>
    <property type="evidence" value="ECO:0007669"/>
    <property type="project" value="TreeGrafter"/>
</dbReference>
<gene>
    <name evidence="3" type="primary">ATP1A3</name>
    <name evidence="3" type="ORF">CTA1_5457</name>
</gene>
<name>A0A4U6XMK1_9PEZI</name>
<dbReference type="InterPro" id="IPR050510">
    <property type="entry name" value="Cation_transp_ATPase_P-type"/>
</dbReference>
<comment type="caution">
    <text evidence="3">The sequence shown here is derived from an EMBL/GenBank/DDBJ whole genome shotgun (WGS) entry which is preliminary data.</text>
</comment>
<dbReference type="GO" id="GO:0005886">
    <property type="term" value="C:plasma membrane"/>
    <property type="evidence" value="ECO:0007669"/>
    <property type="project" value="UniProtKB-SubCell"/>
</dbReference>
<keyword evidence="4" id="KW-1185">Reference proteome</keyword>
<dbReference type="PANTHER" id="PTHR43294">
    <property type="entry name" value="SODIUM/POTASSIUM-TRANSPORTING ATPASE SUBUNIT ALPHA"/>
    <property type="match status" value="1"/>
</dbReference>
<comment type="subcellular location">
    <subcellularLocation>
        <location evidence="1">Cell membrane</location>
        <topology evidence="1">Multi-pass membrane protein</topology>
    </subcellularLocation>
</comment>
<organism evidence="3 4">
    <name type="scientific">Colletotrichum tanaceti</name>
    <dbReference type="NCBI Taxonomy" id="1306861"/>
    <lineage>
        <taxon>Eukaryota</taxon>
        <taxon>Fungi</taxon>
        <taxon>Dikarya</taxon>
        <taxon>Ascomycota</taxon>
        <taxon>Pezizomycotina</taxon>
        <taxon>Sordariomycetes</taxon>
        <taxon>Hypocreomycetidae</taxon>
        <taxon>Glomerellales</taxon>
        <taxon>Glomerellaceae</taxon>
        <taxon>Colletotrichum</taxon>
        <taxon>Colletotrichum destructivum species complex</taxon>
    </lineage>
</organism>
<dbReference type="GO" id="GO:1902600">
    <property type="term" value="P:proton transmembrane transport"/>
    <property type="evidence" value="ECO:0007669"/>
    <property type="project" value="TreeGrafter"/>
</dbReference>